<feature type="chain" id="PRO_5045365218" description="Chalcone isomerase domain-containing protein" evidence="1">
    <location>
        <begin position="20"/>
        <end position="207"/>
    </location>
</feature>
<sequence>MRLLTPLLLLLSFSCSALSQSTELKGVGRFETLDNPWFLVALYGETNQQDKLVADKLELKVVEEKVSVRRFRQLWQDVFAVGADRQQWLKHSDDLSRFLELTRGPLKTNDYVVIERQGDEAVVSINYREHARLSAEFLTLMVDTLTARIAPIPELREGLLGMLPDAEQDQLVRQFIRGEPSLGRISETARWLRRMPASDKQEQVTQL</sequence>
<evidence type="ECO:0008006" key="4">
    <source>
        <dbReference type="Google" id="ProtNLM"/>
    </source>
</evidence>
<reference evidence="2 3" key="1">
    <citation type="submission" date="2020-12" db="EMBL/GenBank/DDBJ databases">
        <title>Novel Thalassolituus-related marine hydrocarbonoclastic bacteria mediated algae-derived hydrocarbons mineralization in twilight zone of the northern South China Sea.</title>
        <authorList>
            <person name="Dong C."/>
        </authorList>
    </citation>
    <scope>NUCLEOTIDE SEQUENCE [LARGE SCALE GENOMIC DNA]</scope>
    <source>
        <strain evidence="2 3">IMCC1826</strain>
    </source>
</reference>
<protein>
    <recommendedName>
        <fullName evidence="4">Chalcone isomerase domain-containing protein</fullName>
    </recommendedName>
</protein>
<dbReference type="EMBL" id="JAEDAH010000032">
    <property type="protein sequence ID" value="MCA6063328.1"/>
    <property type="molecule type" value="Genomic_DNA"/>
</dbReference>
<proteinExistence type="predicted"/>
<evidence type="ECO:0000313" key="2">
    <source>
        <dbReference type="EMBL" id="MCA6063328.1"/>
    </source>
</evidence>
<name>A0ABS7ZNP8_9GAMM</name>
<comment type="caution">
    <text evidence="2">The sequence shown here is derived from an EMBL/GenBank/DDBJ whole genome shotgun (WGS) entry which is preliminary data.</text>
</comment>
<keyword evidence="3" id="KW-1185">Reference proteome</keyword>
<feature type="signal peptide" evidence="1">
    <location>
        <begin position="1"/>
        <end position="19"/>
    </location>
</feature>
<keyword evidence="1" id="KW-0732">Signal</keyword>
<dbReference type="PROSITE" id="PS51257">
    <property type="entry name" value="PROKAR_LIPOPROTEIN"/>
    <property type="match status" value="1"/>
</dbReference>
<gene>
    <name evidence="2" type="ORF">I9W95_06875</name>
</gene>
<organism evidence="2 3">
    <name type="scientific">Thalassolituus marinus</name>
    <dbReference type="NCBI Taxonomy" id="671053"/>
    <lineage>
        <taxon>Bacteria</taxon>
        <taxon>Pseudomonadati</taxon>
        <taxon>Pseudomonadota</taxon>
        <taxon>Gammaproteobacteria</taxon>
        <taxon>Oceanospirillales</taxon>
        <taxon>Oceanospirillaceae</taxon>
        <taxon>Thalassolituus</taxon>
    </lineage>
</organism>
<accession>A0ABS7ZNP8</accession>
<dbReference type="Proteomes" id="UP000714380">
    <property type="component" value="Unassembled WGS sequence"/>
</dbReference>
<evidence type="ECO:0000256" key="1">
    <source>
        <dbReference type="SAM" id="SignalP"/>
    </source>
</evidence>
<dbReference type="RefSeq" id="WP_225673228.1">
    <property type="nucleotide sequence ID" value="NZ_JAEDAH010000032.1"/>
</dbReference>
<evidence type="ECO:0000313" key="3">
    <source>
        <dbReference type="Proteomes" id="UP000714380"/>
    </source>
</evidence>